<accession>A0ACB9N8H6</accession>
<reference evidence="1 2" key="1">
    <citation type="journal article" date="2022" name="DNA Res.">
        <title>Chromosomal-level genome assembly of the orchid tree Bauhinia variegata (Leguminosae; Cercidoideae) supports the allotetraploid origin hypothesis of Bauhinia.</title>
        <authorList>
            <person name="Zhong Y."/>
            <person name="Chen Y."/>
            <person name="Zheng D."/>
            <person name="Pang J."/>
            <person name="Liu Y."/>
            <person name="Luo S."/>
            <person name="Meng S."/>
            <person name="Qian L."/>
            <person name="Wei D."/>
            <person name="Dai S."/>
            <person name="Zhou R."/>
        </authorList>
    </citation>
    <scope>NUCLEOTIDE SEQUENCE [LARGE SCALE GENOMIC DNA]</scope>
    <source>
        <strain evidence="1">BV-YZ2020</strain>
    </source>
</reference>
<name>A0ACB9N8H6_BAUVA</name>
<sequence length="338" mass="38127">MSSDLYVLDASFHRHSSSDMASPNGGGDLVFFSDSYPFPFCTASPIIDIAQENSNSQTQEIPLDEIPSLDPLGSSPSFFSFSPPSSHLESWSLYEANPVQPLSTIQNLDSEFGKFSVLDGLEAKSEEFQMGVDYNYNHQFATHSYGDAENASKFMQRSFSSKSFDAKPGFLCQPQHETVMDSPNFQSQALSSPENSFSNGQMRRVCSTGDLQNIKKSNAEVSFLEEANFKVGRYSAEERKERISKYRAKRSQRNFNKTIKYACRKTLADNRPRIRGRFARNDETNDIPKAPCSNRDEDEDYSWIEGLLLNDEQDQDVTIRAQEYANSCGGPQFQYDGF</sequence>
<dbReference type="Proteomes" id="UP000828941">
    <property type="component" value="Chromosome 7"/>
</dbReference>
<dbReference type="EMBL" id="CM039432">
    <property type="protein sequence ID" value="KAI4332343.1"/>
    <property type="molecule type" value="Genomic_DNA"/>
</dbReference>
<comment type="caution">
    <text evidence="1">The sequence shown here is derived from an EMBL/GenBank/DDBJ whole genome shotgun (WGS) entry which is preliminary data.</text>
</comment>
<protein>
    <submittedName>
        <fullName evidence="1">Uncharacterized protein</fullName>
    </submittedName>
</protein>
<evidence type="ECO:0000313" key="2">
    <source>
        <dbReference type="Proteomes" id="UP000828941"/>
    </source>
</evidence>
<keyword evidence="2" id="KW-1185">Reference proteome</keyword>
<proteinExistence type="predicted"/>
<organism evidence="1 2">
    <name type="scientific">Bauhinia variegata</name>
    <name type="common">Purple orchid tree</name>
    <name type="synonym">Phanera variegata</name>
    <dbReference type="NCBI Taxonomy" id="167791"/>
    <lineage>
        <taxon>Eukaryota</taxon>
        <taxon>Viridiplantae</taxon>
        <taxon>Streptophyta</taxon>
        <taxon>Embryophyta</taxon>
        <taxon>Tracheophyta</taxon>
        <taxon>Spermatophyta</taxon>
        <taxon>Magnoliopsida</taxon>
        <taxon>eudicotyledons</taxon>
        <taxon>Gunneridae</taxon>
        <taxon>Pentapetalae</taxon>
        <taxon>rosids</taxon>
        <taxon>fabids</taxon>
        <taxon>Fabales</taxon>
        <taxon>Fabaceae</taxon>
        <taxon>Cercidoideae</taxon>
        <taxon>Cercideae</taxon>
        <taxon>Bauhiniinae</taxon>
        <taxon>Bauhinia</taxon>
    </lineage>
</organism>
<evidence type="ECO:0000313" key="1">
    <source>
        <dbReference type="EMBL" id="KAI4332343.1"/>
    </source>
</evidence>
<gene>
    <name evidence="1" type="ORF">L6164_017261</name>
</gene>